<comment type="similarity">
    <text evidence="1">Belongs to the SCO1/2 family.</text>
</comment>
<name>A0ABX8ZIQ0_9SPHN</name>
<sequence length="242" mass="27256">MRRSAIRISESYVVPEDQRRKLAQAVSVFGDEQPAPDEMGGWFDFADWRGRPVDQSYFLGRWTMLYFGYARCKGSCREAAPMMARAARELREAGIAARAAFVDIEVHPIAPPQPLRLAAKDHRHAYNWPMRMAQSDLYERHAGQLDVLSGNRAQLAQATMAYHVLREHTVPHRGEQGLSINHSSMIYLLGRDTFVAAYGYHDMGADALVSLVQDLSQAERQQVDFAAVKRRYLRGTCGGDIG</sequence>
<dbReference type="RefSeq" id="WP_221424411.1">
    <property type="nucleotide sequence ID" value="NZ_CP081295.1"/>
</dbReference>
<dbReference type="Proteomes" id="UP000824281">
    <property type="component" value="Chromosome"/>
</dbReference>
<dbReference type="PANTHER" id="PTHR12151:SF25">
    <property type="entry name" value="LINALOOL DEHYDRATASE_ISOMERASE DOMAIN-CONTAINING PROTEIN"/>
    <property type="match status" value="1"/>
</dbReference>
<dbReference type="InterPro" id="IPR036249">
    <property type="entry name" value="Thioredoxin-like_sf"/>
</dbReference>
<dbReference type="EMBL" id="CP081295">
    <property type="protein sequence ID" value="QZD88901.1"/>
    <property type="molecule type" value="Genomic_DNA"/>
</dbReference>
<dbReference type="SUPFAM" id="SSF52833">
    <property type="entry name" value="Thioredoxin-like"/>
    <property type="match status" value="1"/>
</dbReference>
<keyword evidence="3" id="KW-1185">Reference proteome</keyword>
<evidence type="ECO:0000313" key="2">
    <source>
        <dbReference type="EMBL" id="QZD88901.1"/>
    </source>
</evidence>
<protein>
    <submittedName>
        <fullName evidence="2">SCO family protein</fullName>
    </submittedName>
</protein>
<evidence type="ECO:0000256" key="1">
    <source>
        <dbReference type="ARBA" id="ARBA00010996"/>
    </source>
</evidence>
<evidence type="ECO:0000313" key="3">
    <source>
        <dbReference type="Proteomes" id="UP000824281"/>
    </source>
</evidence>
<gene>
    <name evidence="2" type="ORF">K3148_08530</name>
</gene>
<dbReference type="Pfam" id="PF02630">
    <property type="entry name" value="SCO1-SenC"/>
    <property type="match status" value="1"/>
</dbReference>
<proteinExistence type="inferred from homology"/>
<dbReference type="InterPro" id="IPR003782">
    <property type="entry name" value="SCO1/SenC"/>
</dbReference>
<reference evidence="2 3" key="1">
    <citation type="submission" date="2021-08" db="EMBL/GenBank/DDBJ databases">
        <title>Comparative Genomics Analysis of the Genus Qipengyuania Reveals Extensive Genetic Diversity and Metabolic Versatility, Including the Description of Fifteen Novel Species.</title>
        <authorList>
            <person name="Liu Y."/>
        </authorList>
    </citation>
    <scope>NUCLEOTIDE SEQUENCE [LARGE SCALE GENOMIC DNA]</scope>
    <source>
        <strain evidence="2 3">1NDH13</strain>
    </source>
</reference>
<dbReference type="Gene3D" id="3.40.30.10">
    <property type="entry name" value="Glutaredoxin"/>
    <property type="match status" value="1"/>
</dbReference>
<organism evidence="2 3">
    <name type="scientific">Qipengyuania aurantiaca</name>
    <dbReference type="NCBI Taxonomy" id="2867233"/>
    <lineage>
        <taxon>Bacteria</taxon>
        <taxon>Pseudomonadati</taxon>
        <taxon>Pseudomonadota</taxon>
        <taxon>Alphaproteobacteria</taxon>
        <taxon>Sphingomonadales</taxon>
        <taxon>Erythrobacteraceae</taxon>
        <taxon>Qipengyuania</taxon>
    </lineage>
</organism>
<accession>A0ABX8ZIQ0</accession>
<dbReference type="PANTHER" id="PTHR12151">
    <property type="entry name" value="ELECTRON TRANSPORT PROTIN SCO1/SENC FAMILY MEMBER"/>
    <property type="match status" value="1"/>
</dbReference>